<feature type="transmembrane region" description="Helical" evidence="6">
    <location>
        <begin position="179"/>
        <end position="198"/>
    </location>
</feature>
<name>A0ABY6ADB0_9GAMM</name>
<evidence type="ECO:0000256" key="6">
    <source>
        <dbReference type="SAM" id="Phobius"/>
    </source>
</evidence>
<keyword evidence="5 6" id="KW-0472">Membrane</keyword>
<sequence>MSLLLAMLSFSFVMSISPGPVNMVILSSGASYGVRQTFPFVSGATLGFTLLLLCIGLGLYEVVQLFPDFLRYLALAGAAFIIYLGYLIASLAPKLSIEKHKRPTFIQGFLLQWLNPKAWMACMSGVSLFSAPEGYQPFLSFLLLYFLVCYASLFSWSLLGDRAAQLLNSEARLRLFNRLMGGLLILTACFLLYVQFSASA</sequence>
<evidence type="ECO:0000256" key="5">
    <source>
        <dbReference type="ARBA" id="ARBA00023136"/>
    </source>
</evidence>
<dbReference type="Proteomes" id="UP001065322">
    <property type="component" value="Chromosome"/>
</dbReference>
<dbReference type="InterPro" id="IPR001123">
    <property type="entry name" value="LeuE-type"/>
</dbReference>
<evidence type="ECO:0000256" key="3">
    <source>
        <dbReference type="ARBA" id="ARBA00022692"/>
    </source>
</evidence>
<accession>A0ABY6ADB0</accession>
<feature type="transmembrane region" description="Helical" evidence="6">
    <location>
        <begin position="72"/>
        <end position="92"/>
    </location>
</feature>
<dbReference type="PANTHER" id="PTHR30086:SF20">
    <property type="entry name" value="ARGININE EXPORTER PROTEIN ARGO-RELATED"/>
    <property type="match status" value="1"/>
</dbReference>
<organism evidence="7 8">
    <name type="scientific">Thalassolituus hydrocarboniclasticus</name>
    <dbReference type="NCBI Taxonomy" id="2742796"/>
    <lineage>
        <taxon>Bacteria</taxon>
        <taxon>Pseudomonadati</taxon>
        <taxon>Pseudomonadota</taxon>
        <taxon>Gammaproteobacteria</taxon>
        <taxon>Oceanospirillales</taxon>
        <taxon>Oceanospirillaceae</taxon>
        <taxon>Thalassolituus</taxon>
    </lineage>
</organism>
<dbReference type="PANTHER" id="PTHR30086">
    <property type="entry name" value="ARGININE EXPORTER PROTEIN ARGO"/>
    <property type="match status" value="1"/>
</dbReference>
<evidence type="ECO:0000313" key="7">
    <source>
        <dbReference type="EMBL" id="UXD88737.1"/>
    </source>
</evidence>
<protein>
    <submittedName>
        <fullName evidence="7">LysE family translocator</fullName>
    </submittedName>
</protein>
<dbReference type="EMBL" id="CP054475">
    <property type="protein sequence ID" value="UXD88737.1"/>
    <property type="molecule type" value="Genomic_DNA"/>
</dbReference>
<dbReference type="Pfam" id="PF01810">
    <property type="entry name" value="LysE"/>
    <property type="match status" value="1"/>
</dbReference>
<evidence type="ECO:0000256" key="1">
    <source>
        <dbReference type="ARBA" id="ARBA00004651"/>
    </source>
</evidence>
<proteinExistence type="predicted"/>
<evidence type="ECO:0000256" key="2">
    <source>
        <dbReference type="ARBA" id="ARBA00022475"/>
    </source>
</evidence>
<keyword evidence="8" id="KW-1185">Reference proteome</keyword>
<feature type="transmembrane region" description="Helical" evidence="6">
    <location>
        <begin position="138"/>
        <end position="159"/>
    </location>
</feature>
<feature type="transmembrane region" description="Helical" evidence="6">
    <location>
        <begin position="39"/>
        <end position="60"/>
    </location>
</feature>
<evidence type="ECO:0000313" key="8">
    <source>
        <dbReference type="Proteomes" id="UP001065322"/>
    </source>
</evidence>
<keyword evidence="2" id="KW-1003">Cell membrane</keyword>
<gene>
    <name evidence="7" type="ORF">HUF19_15420</name>
</gene>
<reference evidence="8" key="1">
    <citation type="submission" date="2020-06" db="EMBL/GenBank/DDBJ databases">
        <title>Thalassolituus marinus alknpb1M-1, a hydrocarbon-degrading bacterium isolated from the deep-sea overlying water using an in-situ strategy from the South China Sea basin.</title>
        <authorList>
            <person name="Dong C."/>
            <person name="Chen Y."/>
            <person name="Shao Z."/>
        </authorList>
    </citation>
    <scope>NUCLEOTIDE SEQUENCE [LARGE SCALE GENOMIC DNA]</scope>
    <source>
        <strain evidence="8">alknpb1M-1</strain>
    </source>
</reference>
<keyword evidence="3 6" id="KW-0812">Transmembrane</keyword>
<dbReference type="RefSeq" id="WP_260997461.1">
    <property type="nucleotide sequence ID" value="NZ_CP054475.1"/>
</dbReference>
<evidence type="ECO:0000256" key="4">
    <source>
        <dbReference type="ARBA" id="ARBA00022989"/>
    </source>
</evidence>
<keyword evidence="4 6" id="KW-1133">Transmembrane helix</keyword>
<comment type="subcellular location">
    <subcellularLocation>
        <location evidence="1">Cell membrane</location>
        <topology evidence="1">Multi-pass membrane protein</topology>
    </subcellularLocation>
</comment>